<evidence type="ECO:0000313" key="9">
    <source>
        <dbReference type="RefSeq" id="XP_018319726.1"/>
    </source>
</evidence>
<dbReference type="SUPFAM" id="SSF48452">
    <property type="entry name" value="TPR-like"/>
    <property type="match status" value="1"/>
</dbReference>
<dbReference type="FunCoup" id="A0A1W4W6J4">
    <property type="interactions" value="904"/>
</dbReference>
<dbReference type="Pfam" id="PF00254">
    <property type="entry name" value="FKBP_C"/>
    <property type="match status" value="1"/>
</dbReference>
<evidence type="ECO:0000259" key="7">
    <source>
        <dbReference type="PROSITE" id="PS50059"/>
    </source>
</evidence>
<dbReference type="GeneID" id="108733165"/>
<feature type="compositionally biased region" description="Polar residues" evidence="5">
    <location>
        <begin position="27"/>
        <end position="58"/>
    </location>
</feature>
<dbReference type="KEGG" id="apln:108733165"/>
<keyword evidence="6" id="KW-1133">Transmembrane helix</keyword>
<keyword evidence="3" id="KW-0697">Rotamase</keyword>
<dbReference type="GO" id="GO:0044183">
    <property type="term" value="F:protein folding chaperone"/>
    <property type="evidence" value="ECO:0007669"/>
    <property type="project" value="TreeGrafter"/>
</dbReference>
<name>A0A1W4W6J4_AGRPL</name>
<dbReference type="InterPro" id="IPR019734">
    <property type="entry name" value="TPR_rpt"/>
</dbReference>
<accession>A0A1W4W6J4</accession>
<protein>
    <recommendedName>
        <fullName evidence="3">peptidylprolyl isomerase</fullName>
        <ecNumber evidence="3">5.2.1.8</ecNumber>
    </recommendedName>
</protein>
<dbReference type="PANTHER" id="PTHR46512">
    <property type="entry name" value="PEPTIDYLPROLYL ISOMERASE"/>
    <property type="match status" value="1"/>
</dbReference>
<evidence type="ECO:0000256" key="5">
    <source>
        <dbReference type="SAM" id="MobiDB-lite"/>
    </source>
</evidence>
<dbReference type="SMART" id="SM00028">
    <property type="entry name" value="TPR"/>
    <property type="match status" value="3"/>
</dbReference>
<feature type="repeat" description="TPR" evidence="4">
    <location>
        <begin position="285"/>
        <end position="318"/>
    </location>
</feature>
<dbReference type="InterPro" id="IPR050754">
    <property type="entry name" value="FKBP4/5/8-like"/>
</dbReference>
<sequence length="412" mass="46540">MSDYEIESGDTSDDSSVSLLNDLQDSQEINNASKQNQGDTNTNATEKVNDTNQELNNGKTEKWEDVLGSGSILKLTLVEGKLGTRPISLQNCKIKYKCYLEDGVLVEEQDDFEVQIGDNEVVQGLDVVLALMNVGETSKIKIEPRLAYGSRGLESKIPPNATILYEVTLLSADDDDEPESLNLAQRKLKGNKKRERGNWWYGRGENQIAIQCYRRALDYLDEVEGGIKQPLPDGEKQVTDAELQKLLEDRINVCNNMAAAQIKLELFDAALQSLQTVLRCQPENVKALYRKAKVLRAKNDLNGAMQILQKANKIEPKNVDIQKEILSIQGLLQKQKNSEKELARRMFKDHIGEKKTEKPTSFKLYVWATLGASVAVGLAGMAAAYRLNFFKHLMVFWRELKLHENYFLNLKR</sequence>
<keyword evidence="2 4" id="KW-0802">TPR repeat</keyword>
<dbReference type="Pfam" id="PF14559">
    <property type="entry name" value="TPR_19"/>
    <property type="match status" value="1"/>
</dbReference>
<keyword evidence="6" id="KW-0812">Transmembrane</keyword>
<dbReference type="InterPro" id="IPR046357">
    <property type="entry name" value="PPIase_dom_sf"/>
</dbReference>
<dbReference type="GO" id="GO:0005740">
    <property type="term" value="C:mitochondrial envelope"/>
    <property type="evidence" value="ECO:0007669"/>
    <property type="project" value="TreeGrafter"/>
</dbReference>
<dbReference type="SUPFAM" id="SSF54534">
    <property type="entry name" value="FKBP-like"/>
    <property type="match status" value="1"/>
</dbReference>
<feature type="compositionally biased region" description="Acidic residues" evidence="5">
    <location>
        <begin position="1"/>
        <end position="13"/>
    </location>
</feature>
<keyword evidence="3 9" id="KW-0413">Isomerase</keyword>
<dbReference type="PROSITE" id="PS50059">
    <property type="entry name" value="FKBP_PPIASE"/>
    <property type="match status" value="1"/>
</dbReference>
<dbReference type="AlphaFoldDB" id="A0A1W4W6J4"/>
<reference evidence="9" key="1">
    <citation type="submission" date="2025-08" db="UniProtKB">
        <authorList>
            <consortium name="RefSeq"/>
        </authorList>
    </citation>
    <scope>IDENTIFICATION</scope>
    <source>
        <tissue evidence="9">Entire body</tissue>
    </source>
</reference>
<feature type="compositionally biased region" description="Low complexity" evidence="5">
    <location>
        <begin position="14"/>
        <end position="26"/>
    </location>
</feature>
<dbReference type="Proteomes" id="UP000192223">
    <property type="component" value="Unplaced"/>
</dbReference>
<dbReference type="GO" id="GO:0012505">
    <property type="term" value="C:endomembrane system"/>
    <property type="evidence" value="ECO:0007669"/>
    <property type="project" value="TreeGrafter"/>
</dbReference>
<dbReference type="PROSITE" id="PS50005">
    <property type="entry name" value="TPR"/>
    <property type="match status" value="1"/>
</dbReference>
<dbReference type="Gene3D" id="1.25.40.10">
    <property type="entry name" value="Tetratricopeptide repeat domain"/>
    <property type="match status" value="1"/>
</dbReference>
<feature type="domain" description="PPIase FKBP-type" evidence="7">
    <location>
        <begin position="89"/>
        <end position="173"/>
    </location>
</feature>
<dbReference type="STRING" id="224129.A0A1W4W6J4"/>
<evidence type="ECO:0000256" key="2">
    <source>
        <dbReference type="ARBA" id="ARBA00022803"/>
    </source>
</evidence>
<evidence type="ECO:0000256" key="6">
    <source>
        <dbReference type="SAM" id="Phobius"/>
    </source>
</evidence>
<comment type="catalytic activity">
    <reaction evidence="3">
        <text>[protein]-peptidylproline (omega=180) = [protein]-peptidylproline (omega=0)</text>
        <dbReference type="Rhea" id="RHEA:16237"/>
        <dbReference type="Rhea" id="RHEA-COMP:10747"/>
        <dbReference type="Rhea" id="RHEA-COMP:10748"/>
        <dbReference type="ChEBI" id="CHEBI:83833"/>
        <dbReference type="ChEBI" id="CHEBI:83834"/>
        <dbReference type="EC" id="5.2.1.8"/>
    </reaction>
</comment>
<dbReference type="PANTHER" id="PTHR46512:SF1">
    <property type="entry name" value="PEPTIDYLPROLYL ISOMERASE"/>
    <property type="match status" value="1"/>
</dbReference>
<dbReference type="GO" id="GO:0005829">
    <property type="term" value="C:cytosol"/>
    <property type="evidence" value="ECO:0007669"/>
    <property type="project" value="TreeGrafter"/>
</dbReference>
<dbReference type="InterPro" id="IPR001179">
    <property type="entry name" value="PPIase_FKBP_dom"/>
</dbReference>
<keyword evidence="6" id="KW-0472">Membrane</keyword>
<keyword evidence="1" id="KW-0677">Repeat</keyword>
<feature type="region of interest" description="Disordered" evidence="5">
    <location>
        <begin position="1"/>
        <end position="60"/>
    </location>
</feature>
<dbReference type="GO" id="GO:0003755">
    <property type="term" value="F:peptidyl-prolyl cis-trans isomerase activity"/>
    <property type="evidence" value="ECO:0007669"/>
    <property type="project" value="UniProtKB-KW"/>
</dbReference>
<organism evidence="8 9">
    <name type="scientific">Agrilus planipennis</name>
    <name type="common">Emerald ash borer</name>
    <name type="synonym">Agrilus marcopoli</name>
    <dbReference type="NCBI Taxonomy" id="224129"/>
    <lineage>
        <taxon>Eukaryota</taxon>
        <taxon>Metazoa</taxon>
        <taxon>Ecdysozoa</taxon>
        <taxon>Arthropoda</taxon>
        <taxon>Hexapoda</taxon>
        <taxon>Insecta</taxon>
        <taxon>Pterygota</taxon>
        <taxon>Neoptera</taxon>
        <taxon>Endopterygota</taxon>
        <taxon>Coleoptera</taxon>
        <taxon>Polyphaga</taxon>
        <taxon>Elateriformia</taxon>
        <taxon>Buprestoidea</taxon>
        <taxon>Buprestidae</taxon>
        <taxon>Agrilinae</taxon>
        <taxon>Agrilus</taxon>
    </lineage>
</organism>
<dbReference type="GO" id="GO:0043066">
    <property type="term" value="P:negative regulation of apoptotic process"/>
    <property type="evidence" value="ECO:0007669"/>
    <property type="project" value="TreeGrafter"/>
</dbReference>
<evidence type="ECO:0000256" key="4">
    <source>
        <dbReference type="PROSITE-ProRule" id="PRU00339"/>
    </source>
</evidence>
<evidence type="ECO:0000256" key="1">
    <source>
        <dbReference type="ARBA" id="ARBA00022737"/>
    </source>
</evidence>
<dbReference type="OrthoDB" id="532682at2759"/>
<proteinExistence type="predicted"/>
<gene>
    <name evidence="9" type="primary">LOC108733165</name>
</gene>
<keyword evidence="8" id="KW-1185">Reference proteome</keyword>
<evidence type="ECO:0000256" key="3">
    <source>
        <dbReference type="PROSITE-ProRule" id="PRU00277"/>
    </source>
</evidence>
<dbReference type="InParanoid" id="A0A1W4W6J4"/>
<dbReference type="RefSeq" id="XP_018319726.1">
    <property type="nucleotide sequence ID" value="XM_018464224.2"/>
</dbReference>
<evidence type="ECO:0000313" key="8">
    <source>
        <dbReference type="Proteomes" id="UP000192223"/>
    </source>
</evidence>
<dbReference type="Gene3D" id="3.10.50.40">
    <property type="match status" value="1"/>
</dbReference>
<dbReference type="InterPro" id="IPR011990">
    <property type="entry name" value="TPR-like_helical_dom_sf"/>
</dbReference>
<dbReference type="GO" id="GO:0016020">
    <property type="term" value="C:membrane"/>
    <property type="evidence" value="ECO:0007669"/>
    <property type="project" value="TreeGrafter"/>
</dbReference>
<feature type="transmembrane region" description="Helical" evidence="6">
    <location>
        <begin position="364"/>
        <end position="385"/>
    </location>
</feature>
<dbReference type="EC" id="5.2.1.8" evidence="3"/>